<sequence length="516" mass="56270">MLRSAALFCVFLATASASGAQTVAPLGERIGATLEASERDYFGLFPALRAPLPWDFVAQTDSVFVRSEGRTLRGIPREDVERLRRLIDTFEDYASIPQNPNWVANRAFVEYIDAKTPIPTGAASRIVRVQTAEGSYSGFTLYTTDSTLVMAPEVFPRDASLAGAYTLPRSSVLALDRERSYAWQTWGPVLGIGVGAAIGAALPLSIDRRAAGAFGALAGITMGSITSELASGGLVEVDPTAIDGLALYNGPRPPELPTASGAIARATGPRPAPVPKRERPRSFEWVSAGVHGAVATTDAPQAPITTFIARSLTRNNGFRTLLMEQTRETLDVPYRLDASIRPIKWLRVGAFVGAFTTGGDVSPLLEEEQVTRTVGSVRPYAEGILPLIRWGNRRVEISGGGGRQSYNVRVTQRAPDTVEVGTEIGQASPFPLLRAEQTAFEEGSAWFYNAGVEVYTSRFSSLFVRHTWYPLPTLEQETFENIYRPIRPNRPILRIVDAHSVDFSYREVTVGSRFHF</sequence>
<dbReference type="Proteomes" id="UP000216446">
    <property type="component" value="Unassembled WGS sequence"/>
</dbReference>
<evidence type="ECO:0000256" key="2">
    <source>
        <dbReference type="SAM" id="SignalP"/>
    </source>
</evidence>
<dbReference type="InParanoid" id="A0A259U0R0"/>
<reference evidence="3 4" key="1">
    <citation type="submission" date="2016-11" db="EMBL/GenBank/DDBJ databases">
        <title>Study of marine rhodopsin-containing bacteria.</title>
        <authorList>
            <person name="Yoshizawa S."/>
            <person name="Kumagai Y."/>
            <person name="Kogure K."/>
        </authorList>
    </citation>
    <scope>NUCLEOTIDE SEQUENCE [LARGE SCALE GENOMIC DNA]</scope>
    <source>
        <strain evidence="3 4">SG-29</strain>
    </source>
</reference>
<evidence type="ECO:0000256" key="1">
    <source>
        <dbReference type="SAM" id="MobiDB-lite"/>
    </source>
</evidence>
<protein>
    <submittedName>
        <fullName evidence="3">Uncharacterized protein</fullName>
    </submittedName>
</protein>
<feature type="signal peptide" evidence="2">
    <location>
        <begin position="1"/>
        <end position="19"/>
    </location>
</feature>
<evidence type="ECO:0000313" key="4">
    <source>
        <dbReference type="Proteomes" id="UP000216446"/>
    </source>
</evidence>
<gene>
    <name evidence="3" type="ORF">BSZ36_11375</name>
</gene>
<organism evidence="3 4">
    <name type="scientific">Rubricoccus marinus</name>
    <dbReference type="NCBI Taxonomy" id="716817"/>
    <lineage>
        <taxon>Bacteria</taxon>
        <taxon>Pseudomonadati</taxon>
        <taxon>Rhodothermota</taxon>
        <taxon>Rhodothermia</taxon>
        <taxon>Rhodothermales</taxon>
        <taxon>Rubricoccaceae</taxon>
        <taxon>Rubricoccus</taxon>
    </lineage>
</organism>
<keyword evidence="4" id="KW-1185">Reference proteome</keyword>
<keyword evidence="2" id="KW-0732">Signal</keyword>
<name>A0A259U0R0_9BACT</name>
<comment type="caution">
    <text evidence="3">The sequence shown here is derived from an EMBL/GenBank/DDBJ whole genome shotgun (WGS) entry which is preliminary data.</text>
</comment>
<proteinExistence type="predicted"/>
<dbReference type="RefSeq" id="WP_094548991.1">
    <property type="nucleotide sequence ID" value="NZ_MQWB01000001.1"/>
</dbReference>
<dbReference type="AlphaFoldDB" id="A0A259U0R0"/>
<dbReference type="EMBL" id="MQWB01000001">
    <property type="protein sequence ID" value="OZC03530.1"/>
    <property type="molecule type" value="Genomic_DNA"/>
</dbReference>
<feature type="region of interest" description="Disordered" evidence="1">
    <location>
        <begin position="258"/>
        <end position="278"/>
    </location>
</feature>
<evidence type="ECO:0000313" key="3">
    <source>
        <dbReference type="EMBL" id="OZC03530.1"/>
    </source>
</evidence>
<accession>A0A259U0R0</accession>
<feature type="chain" id="PRO_5012582203" evidence="2">
    <location>
        <begin position="20"/>
        <end position="516"/>
    </location>
</feature>